<proteinExistence type="predicted"/>
<dbReference type="AlphaFoldDB" id="A0A5D2KUI1"/>
<organism evidence="2 3">
    <name type="scientific">Gossypium tomentosum</name>
    <name type="common">Hawaiian cotton</name>
    <name type="synonym">Gossypium sandvicense</name>
    <dbReference type="NCBI Taxonomy" id="34277"/>
    <lineage>
        <taxon>Eukaryota</taxon>
        <taxon>Viridiplantae</taxon>
        <taxon>Streptophyta</taxon>
        <taxon>Embryophyta</taxon>
        <taxon>Tracheophyta</taxon>
        <taxon>Spermatophyta</taxon>
        <taxon>Magnoliopsida</taxon>
        <taxon>eudicotyledons</taxon>
        <taxon>Gunneridae</taxon>
        <taxon>Pentapetalae</taxon>
        <taxon>rosids</taxon>
        <taxon>malvids</taxon>
        <taxon>Malvales</taxon>
        <taxon>Malvaceae</taxon>
        <taxon>Malvoideae</taxon>
        <taxon>Gossypium</taxon>
    </lineage>
</organism>
<keyword evidence="1" id="KW-1133">Transmembrane helix</keyword>
<feature type="transmembrane region" description="Helical" evidence="1">
    <location>
        <begin position="33"/>
        <end position="59"/>
    </location>
</feature>
<name>A0A5D2KUI1_GOSTO</name>
<dbReference type="Proteomes" id="UP000322667">
    <property type="component" value="Chromosome D05"/>
</dbReference>
<keyword evidence="1" id="KW-0472">Membrane</keyword>
<reference evidence="2 3" key="1">
    <citation type="submission" date="2019-07" db="EMBL/GenBank/DDBJ databases">
        <title>WGS assembly of Gossypium tomentosum.</title>
        <authorList>
            <person name="Chen Z.J."/>
            <person name="Sreedasyam A."/>
            <person name="Ando A."/>
            <person name="Song Q."/>
            <person name="De L."/>
            <person name="Hulse-Kemp A."/>
            <person name="Ding M."/>
            <person name="Ye W."/>
            <person name="Kirkbride R."/>
            <person name="Jenkins J."/>
            <person name="Plott C."/>
            <person name="Lovell J."/>
            <person name="Lin Y.-M."/>
            <person name="Vaughn R."/>
            <person name="Liu B."/>
            <person name="Li W."/>
            <person name="Simpson S."/>
            <person name="Scheffler B."/>
            <person name="Saski C."/>
            <person name="Grover C."/>
            <person name="Hu G."/>
            <person name="Conover J."/>
            <person name="Carlson J."/>
            <person name="Shu S."/>
            <person name="Boston L."/>
            <person name="Williams M."/>
            <person name="Peterson D."/>
            <person name="Mcgee K."/>
            <person name="Jones D."/>
            <person name="Wendel J."/>
            <person name="Stelly D."/>
            <person name="Grimwood J."/>
            <person name="Schmutz J."/>
        </authorList>
    </citation>
    <scope>NUCLEOTIDE SEQUENCE [LARGE SCALE GENOMIC DNA]</scope>
    <source>
        <strain evidence="2">7179.01</strain>
    </source>
</reference>
<keyword evidence="3" id="KW-1185">Reference proteome</keyword>
<accession>A0A5D2KUI1</accession>
<evidence type="ECO:0000313" key="2">
    <source>
        <dbReference type="EMBL" id="TYH70831.1"/>
    </source>
</evidence>
<protein>
    <submittedName>
        <fullName evidence="2">Uncharacterized protein</fullName>
    </submittedName>
</protein>
<evidence type="ECO:0000313" key="3">
    <source>
        <dbReference type="Proteomes" id="UP000322667"/>
    </source>
</evidence>
<sequence length="96" mass="10480">MFSSPEGWFFTLLSSPTFSLLPLPLSPHLPPSFLLMLFFGAVPFWVVASGHFGTVGFLSSLTNLSPVLRFLAFPLAPPASPCRPPLFFQGVLSRVK</sequence>
<keyword evidence="1" id="KW-0812">Transmembrane</keyword>
<gene>
    <name evidence="2" type="ORF">ES332_D05G143800v1</name>
</gene>
<evidence type="ECO:0000256" key="1">
    <source>
        <dbReference type="SAM" id="Phobius"/>
    </source>
</evidence>
<dbReference type="EMBL" id="CM017627">
    <property type="protein sequence ID" value="TYH70831.1"/>
    <property type="molecule type" value="Genomic_DNA"/>
</dbReference>